<keyword evidence="1" id="KW-0479">Metal-binding</keyword>
<feature type="region of interest" description="Disordered" evidence="6">
    <location>
        <begin position="848"/>
        <end position="877"/>
    </location>
</feature>
<dbReference type="OrthoDB" id="5894at2759"/>
<protein>
    <recommendedName>
        <fullName evidence="11">J domain-containing protein</fullName>
    </recommendedName>
</protein>
<dbReference type="InterPro" id="IPR051964">
    <property type="entry name" value="Chaperone_stress_response"/>
</dbReference>
<dbReference type="Pfam" id="PF21884">
    <property type="entry name" value="ZUO1-like_ZHD"/>
    <property type="match status" value="1"/>
</dbReference>
<evidence type="ECO:0000256" key="5">
    <source>
        <dbReference type="PROSITE-ProRule" id="PRU00221"/>
    </source>
</evidence>
<dbReference type="InterPro" id="IPR022755">
    <property type="entry name" value="Znf_C2H2_jaz"/>
</dbReference>
<sequence>MSAERDEHHEHEQEEQDVFLNKDEMLEEDLEDNGEPMEDDEDDGDAEPELDEEQQAVGGRLQSSLANAAQKMDMINAKDDSIQGFFGHKEPVYAIAIHPSNPTIVASAGGDDKAHIWNLTDGEHAIATLEGHTDSVTSVAFSSDGQLLATGGMDGFVKVWDTSDWSLKVDLQLGDECTWIDWHPRGSVLLTGCADTTIWMWKLPKGDNMNVFSGHTEMVTCGRFTPDGKAIVSASSDGSLIMWSPTEATPITKITGNDARFNLDGGITAMAVNPAGTIAVAGGAAGGIRAVNLANGQVVGSFECHKEGESIEAVGFLPEGAAGQGAAGVVVTGGTDGVLNVIDLTTMRVRNTINIEEPITVLEFQKQSPFFTVGSVDHKVRVFDARTGTQVKEFEGHSEPILSVAVSNDGSRIISGSDDGTASIYAFSITLFLALVRLLHDCSPVGVDEEIVVIAILWILCGWSLCMSDSKCFWPVSYVRLVEAVRTSRPPIVALPQRLLFTWRENRGHFTQNLGLCFLEHFQVAVRASLDPSLGLAGASHAPPELHKDLRCCALISSAIDDAAWNVYCELSAALGLTHSANNERLLFFNLNHHPSNSDDDDSKDLLGIEEDASQEEIKKSFRKLALIHHPDKNPGNVEAANLKFSKLQEAYETLSDEQERAWYDQNKNVSEEAGEEDDAAAFEDMLNGQGGRKTRLTKDPGITTRQLIRFFNPKLWHGYDSTPKGFYTIIGALYARLADEEATAAPYDWDEDNGVCPQYPAFGDENTPFEGAPRDFYAMFGGFSSRKCFAWRDQWDLRDAQDRRVRRIMEKENKVARDEARKEYNDTIRQLTYFIRKRDPRYRNYAKKQAQFNSPEAAQSRRQEANEARKKERNAAAQNFVEQSWQQVSSYDVAVEEAEELEEMDKLHCFACDKNFNSEKSFENHEKSKKHIQTVKILRKHLEREERELAKSGAGRSLNESSLQEHDYAQDAASSDMGTPGEATPTLGNNVEAKVDNLINETEREHDIERHVDNPAIHTESESHTETDTTHTSDLGSVDFEEKKINEEIDEQIVSQLNDLDVGDSKQDGQDSQDNKDDGRDSPVVVKKPLYIPDAKPQRTKKEKRRAREAAKRALENAVPITLYCNVCHEPFGSRTKLFNHIRDTGHALSGPDDHKHKKNKKKGKKTNNHTKTHQAAPISSATA</sequence>
<dbReference type="InterPro" id="IPR015943">
    <property type="entry name" value="WD40/YVTN_repeat-like_dom_sf"/>
</dbReference>
<feature type="domain" description="J" evidence="7">
    <location>
        <begin position="602"/>
        <end position="668"/>
    </location>
</feature>
<dbReference type="AlphaFoldDB" id="A0A4T0FI03"/>
<feature type="repeat" description="WD" evidence="5">
    <location>
        <begin position="85"/>
        <end position="127"/>
    </location>
</feature>
<dbReference type="SMART" id="SM00271">
    <property type="entry name" value="DnaJ"/>
    <property type="match status" value="1"/>
</dbReference>
<keyword evidence="3" id="KW-0862">Zinc</keyword>
<accession>A0A4T0FI03</accession>
<dbReference type="SUPFAM" id="SSF46565">
    <property type="entry name" value="Chaperone J-domain"/>
    <property type="match status" value="1"/>
</dbReference>
<evidence type="ECO:0000256" key="6">
    <source>
        <dbReference type="SAM" id="MobiDB-lite"/>
    </source>
</evidence>
<gene>
    <name evidence="9" type="ORF">E3P99_02831</name>
</gene>
<dbReference type="PROSITE" id="PS50076">
    <property type="entry name" value="DNAJ_2"/>
    <property type="match status" value="1"/>
</dbReference>
<dbReference type="GO" id="GO:0003676">
    <property type="term" value="F:nucleic acid binding"/>
    <property type="evidence" value="ECO:0007669"/>
    <property type="project" value="InterPro"/>
</dbReference>
<organism evidence="9 10">
    <name type="scientific">Wallemia hederae</name>
    <dbReference type="NCBI Taxonomy" id="1540922"/>
    <lineage>
        <taxon>Eukaryota</taxon>
        <taxon>Fungi</taxon>
        <taxon>Dikarya</taxon>
        <taxon>Basidiomycota</taxon>
        <taxon>Wallemiomycotina</taxon>
        <taxon>Wallemiomycetes</taxon>
        <taxon>Wallemiales</taxon>
        <taxon>Wallemiaceae</taxon>
        <taxon>Wallemia</taxon>
    </lineage>
</organism>
<dbReference type="InterPro" id="IPR001623">
    <property type="entry name" value="DnaJ_domain"/>
</dbReference>
<evidence type="ECO:0000313" key="9">
    <source>
        <dbReference type="EMBL" id="TIA88047.1"/>
    </source>
</evidence>
<evidence type="ECO:0000256" key="1">
    <source>
        <dbReference type="ARBA" id="ARBA00022723"/>
    </source>
</evidence>
<dbReference type="Proteomes" id="UP000310189">
    <property type="component" value="Unassembled WGS sequence"/>
</dbReference>
<feature type="compositionally biased region" description="Basic residues" evidence="6">
    <location>
        <begin position="1157"/>
        <end position="1174"/>
    </location>
</feature>
<feature type="compositionally biased region" description="Acidic residues" evidence="6">
    <location>
        <begin position="25"/>
        <end position="54"/>
    </location>
</feature>
<proteinExistence type="predicted"/>
<evidence type="ECO:0000256" key="4">
    <source>
        <dbReference type="PROSITE-ProRule" id="PRU00042"/>
    </source>
</evidence>
<dbReference type="PROSITE" id="PS50157">
    <property type="entry name" value="ZINC_FINGER_C2H2_2"/>
    <property type="match status" value="1"/>
</dbReference>
<dbReference type="CDD" id="cd06257">
    <property type="entry name" value="DnaJ"/>
    <property type="match status" value="1"/>
</dbReference>
<keyword evidence="5" id="KW-0853">WD repeat</keyword>
<dbReference type="SUPFAM" id="SSF57667">
    <property type="entry name" value="beta-beta-alpha zinc fingers"/>
    <property type="match status" value="1"/>
</dbReference>
<dbReference type="InterPro" id="IPR018253">
    <property type="entry name" value="DnaJ_domain_CS"/>
</dbReference>
<evidence type="ECO:0008006" key="11">
    <source>
        <dbReference type="Google" id="ProtNLM"/>
    </source>
</evidence>
<evidence type="ECO:0000259" key="8">
    <source>
        <dbReference type="PROSITE" id="PS50157"/>
    </source>
</evidence>
<dbReference type="Pfam" id="PF00226">
    <property type="entry name" value="DnaJ"/>
    <property type="match status" value="1"/>
</dbReference>
<feature type="region of interest" description="Disordered" evidence="6">
    <location>
        <begin position="1147"/>
        <end position="1185"/>
    </location>
</feature>
<evidence type="ECO:0000259" key="7">
    <source>
        <dbReference type="PROSITE" id="PS50076"/>
    </source>
</evidence>
<dbReference type="Gene3D" id="3.30.160.60">
    <property type="entry name" value="Classic Zinc Finger"/>
    <property type="match status" value="1"/>
</dbReference>
<feature type="compositionally biased region" description="Basic and acidic residues" evidence="6">
    <location>
        <begin position="1064"/>
        <end position="1082"/>
    </location>
</feature>
<dbReference type="SMART" id="SM00320">
    <property type="entry name" value="WD40"/>
    <property type="match status" value="8"/>
</dbReference>
<dbReference type="Pfam" id="PF12171">
    <property type="entry name" value="zf-C2H2_jaz"/>
    <property type="match status" value="1"/>
</dbReference>
<dbReference type="InterPro" id="IPR036322">
    <property type="entry name" value="WD40_repeat_dom_sf"/>
</dbReference>
<dbReference type="InterPro" id="IPR013087">
    <property type="entry name" value="Znf_C2H2_type"/>
</dbReference>
<dbReference type="Gene3D" id="1.10.287.110">
    <property type="entry name" value="DnaJ domain"/>
    <property type="match status" value="1"/>
</dbReference>
<dbReference type="EMBL" id="SPNW01000043">
    <property type="protein sequence ID" value="TIA88047.1"/>
    <property type="molecule type" value="Genomic_DNA"/>
</dbReference>
<evidence type="ECO:0000256" key="2">
    <source>
        <dbReference type="ARBA" id="ARBA00022771"/>
    </source>
</evidence>
<feature type="compositionally biased region" description="Basic and acidic residues" evidence="6">
    <location>
        <begin position="860"/>
        <end position="875"/>
    </location>
</feature>
<dbReference type="GO" id="GO:0005737">
    <property type="term" value="C:cytoplasm"/>
    <property type="evidence" value="ECO:0007669"/>
    <property type="project" value="TreeGrafter"/>
</dbReference>
<feature type="region of interest" description="Disordered" evidence="6">
    <location>
        <begin position="947"/>
        <end position="992"/>
    </location>
</feature>
<dbReference type="InterPro" id="IPR036869">
    <property type="entry name" value="J_dom_sf"/>
</dbReference>
<feature type="compositionally biased region" description="Basic and acidic residues" evidence="6">
    <location>
        <begin position="1004"/>
        <end position="1032"/>
    </location>
</feature>
<dbReference type="SUPFAM" id="SSF50978">
    <property type="entry name" value="WD40 repeat-like"/>
    <property type="match status" value="1"/>
</dbReference>
<dbReference type="PROSITE" id="PS50294">
    <property type="entry name" value="WD_REPEATS_REGION"/>
    <property type="match status" value="4"/>
</dbReference>
<dbReference type="SMART" id="SM00451">
    <property type="entry name" value="ZnF_U1"/>
    <property type="match status" value="1"/>
</dbReference>
<feature type="repeat" description="WD" evidence="5">
    <location>
        <begin position="180"/>
        <end position="211"/>
    </location>
</feature>
<feature type="repeat" description="WD" evidence="5">
    <location>
        <begin position="394"/>
        <end position="425"/>
    </location>
</feature>
<feature type="compositionally biased region" description="Basic and acidic residues" evidence="6">
    <location>
        <begin position="1"/>
        <end position="12"/>
    </location>
</feature>
<name>A0A4T0FI03_9BASI</name>
<dbReference type="PROSITE" id="PS50082">
    <property type="entry name" value="WD_REPEATS_2"/>
    <property type="match status" value="5"/>
</dbReference>
<dbReference type="SMART" id="SM00355">
    <property type="entry name" value="ZnF_C2H2"/>
    <property type="match status" value="2"/>
</dbReference>
<dbReference type="GO" id="GO:0008270">
    <property type="term" value="F:zinc ion binding"/>
    <property type="evidence" value="ECO:0007669"/>
    <property type="project" value="UniProtKB-KW"/>
</dbReference>
<dbReference type="InterPro" id="IPR054076">
    <property type="entry name" value="ZUO1-like_ZHD"/>
</dbReference>
<dbReference type="Pfam" id="PF00400">
    <property type="entry name" value="WD40"/>
    <property type="match status" value="5"/>
</dbReference>
<feature type="repeat" description="WD" evidence="5">
    <location>
        <begin position="212"/>
        <end position="253"/>
    </location>
</feature>
<dbReference type="PANTHER" id="PTHR44029">
    <property type="entry name" value="DNAJ HOMOLOG SUBFAMILY C MEMBER 21"/>
    <property type="match status" value="1"/>
</dbReference>
<dbReference type="CDD" id="cd00200">
    <property type="entry name" value="WD40"/>
    <property type="match status" value="1"/>
</dbReference>
<dbReference type="PROSITE" id="PS00636">
    <property type="entry name" value="DNAJ_1"/>
    <property type="match status" value="1"/>
</dbReference>
<evidence type="ECO:0000256" key="3">
    <source>
        <dbReference type="ARBA" id="ARBA00022833"/>
    </source>
</evidence>
<evidence type="ECO:0000313" key="10">
    <source>
        <dbReference type="Proteomes" id="UP000310189"/>
    </source>
</evidence>
<reference evidence="9 10" key="1">
    <citation type="submission" date="2019-03" db="EMBL/GenBank/DDBJ databases">
        <title>Sequencing 23 genomes of Wallemia ichthyophaga.</title>
        <authorList>
            <person name="Gostincar C."/>
        </authorList>
    </citation>
    <scope>NUCLEOTIDE SEQUENCE [LARGE SCALE GENOMIC DNA]</scope>
    <source>
        <strain evidence="9 10">EXF-5753</strain>
    </source>
</reference>
<dbReference type="PRINTS" id="PR00625">
    <property type="entry name" value="JDOMAIN"/>
</dbReference>
<dbReference type="PANTHER" id="PTHR44029:SF1">
    <property type="entry name" value="DNAJ HOMOLOG SUBFAMILY C MEMBER 21"/>
    <property type="match status" value="1"/>
</dbReference>
<dbReference type="InterPro" id="IPR036236">
    <property type="entry name" value="Znf_C2H2_sf"/>
</dbReference>
<feature type="repeat" description="WD" evidence="5">
    <location>
        <begin position="129"/>
        <end position="161"/>
    </location>
</feature>
<comment type="caution">
    <text evidence="9">The sequence shown here is derived from an EMBL/GenBank/DDBJ whole genome shotgun (WGS) entry which is preliminary data.</text>
</comment>
<feature type="domain" description="C2H2-type" evidence="8">
    <location>
        <begin position="1124"/>
        <end position="1153"/>
    </location>
</feature>
<dbReference type="InterPro" id="IPR001680">
    <property type="entry name" value="WD40_rpt"/>
</dbReference>
<keyword evidence="10" id="KW-1185">Reference proteome</keyword>
<feature type="region of interest" description="Disordered" evidence="6">
    <location>
        <begin position="1"/>
        <end position="57"/>
    </location>
</feature>
<dbReference type="Gene3D" id="2.130.10.10">
    <property type="entry name" value="YVTN repeat-like/Quinoprotein amine dehydrogenase"/>
    <property type="match status" value="1"/>
</dbReference>
<feature type="region of interest" description="Disordered" evidence="6">
    <location>
        <begin position="1004"/>
        <end position="1038"/>
    </location>
</feature>
<dbReference type="PROSITE" id="PS00028">
    <property type="entry name" value="ZINC_FINGER_C2H2_1"/>
    <property type="match status" value="2"/>
</dbReference>
<keyword evidence="2 4" id="KW-0863">Zinc-finger</keyword>
<feature type="region of interest" description="Disordered" evidence="6">
    <location>
        <begin position="1058"/>
        <end position="1114"/>
    </location>
</feature>
<dbReference type="InterPro" id="IPR003604">
    <property type="entry name" value="Matrin/U1-like-C_Znf_C2H2"/>
</dbReference>